<keyword evidence="2" id="KW-1185">Reference proteome</keyword>
<reference evidence="2" key="1">
    <citation type="journal article" date="2017" name="Front. Plant Sci.">
        <title>Climate Clever Clovers: New Paradigm to Reduce the Environmental Footprint of Ruminants by Breeding Low Methanogenic Forages Utilizing Haplotype Variation.</title>
        <authorList>
            <person name="Kaur P."/>
            <person name="Appels R."/>
            <person name="Bayer P.E."/>
            <person name="Keeble-Gagnere G."/>
            <person name="Wang J."/>
            <person name="Hirakawa H."/>
            <person name="Shirasawa K."/>
            <person name="Vercoe P."/>
            <person name="Stefanova K."/>
            <person name="Durmic Z."/>
            <person name="Nichols P."/>
            <person name="Revell C."/>
            <person name="Isobe S.N."/>
            <person name="Edwards D."/>
            <person name="Erskine W."/>
        </authorList>
    </citation>
    <scope>NUCLEOTIDE SEQUENCE [LARGE SCALE GENOMIC DNA]</scope>
    <source>
        <strain evidence="2">cv. Daliak</strain>
    </source>
</reference>
<dbReference type="EMBL" id="DF974426">
    <property type="protein sequence ID" value="GAU48451.1"/>
    <property type="molecule type" value="Genomic_DNA"/>
</dbReference>
<accession>A0A2Z6NW27</accession>
<evidence type="ECO:0000313" key="2">
    <source>
        <dbReference type="Proteomes" id="UP000242715"/>
    </source>
</evidence>
<organism evidence="1 2">
    <name type="scientific">Trifolium subterraneum</name>
    <name type="common">Subterranean clover</name>
    <dbReference type="NCBI Taxonomy" id="3900"/>
    <lineage>
        <taxon>Eukaryota</taxon>
        <taxon>Viridiplantae</taxon>
        <taxon>Streptophyta</taxon>
        <taxon>Embryophyta</taxon>
        <taxon>Tracheophyta</taxon>
        <taxon>Spermatophyta</taxon>
        <taxon>Magnoliopsida</taxon>
        <taxon>eudicotyledons</taxon>
        <taxon>Gunneridae</taxon>
        <taxon>Pentapetalae</taxon>
        <taxon>rosids</taxon>
        <taxon>fabids</taxon>
        <taxon>Fabales</taxon>
        <taxon>Fabaceae</taxon>
        <taxon>Papilionoideae</taxon>
        <taxon>50 kb inversion clade</taxon>
        <taxon>NPAAA clade</taxon>
        <taxon>Hologalegina</taxon>
        <taxon>IRL clade</taxon>
        <taxon>Trifolieae</taxon>
        <taxon>Trifolium</taxon>
    </lineage>
</organism>
<name>A0A2Z6NW27_TRISU</name>
<gene>
    <name evidence="1" type="ORF">TSUD_383480</name>
</gene>
<evidence type="ECO:0000313" key="1">
    <source>
        <dbReference type="EMBL" id="GAU48451.1"/>
    </source>
</evidence>
<sequence length="72" mass="8101">MDRCIWEEKWMVPAQPNQRIGLQTTLLSYAPDDGFAASRDRMSENLCVEESNANSFNYSAHVGISSCKFGLI</sequence>
<proteinExistence type="predicted"/>
<dbReference type="Proteomes" id="UP000242715">
    <property type="component" value="Unassembled WGS sequence"/>
</dbReference>
<protein>
    <submittedName>
        <fullName evidence="1">Uncharacterized protein</fullName>
    </submittedName>
</protein>
<dbReference type="AlphaFoldDB" id="A0A2Z6NW27"/>